<dbReference type="GO" id="GO:0016020">
    <property type="term" value="C:membrane"/>
    <property type="evidence" value="ECO:0007669"/>
    <property type="project" value="UniProtKB-SubCell"/>
</dbReference>
<proteinExistence type="inferred from homology"/>
<keyword evidence="5 6" id="KW-0472">Membrane</keyword>
<protein>
    <submittedName>
        <fullName evidence="8">EamA-like transporter family protein</fullName>
    </submittedName>
</protein>
<evidence type="ECO:0000256" key="3">
    <source>
        <dbReference type="ARBA" id="ARBA00022692"/>
    </source>
</evidence>
<keyword evidence="9" id="KW-1185">Reference proteome</keyword>
<evidence type="ECO:0000313" key="9">
    <source>
        <dbReference type="Proteomes" id="UP000199054"/>
    </source>
</evidence>
<feature type="transmembrane region" description="Helical" evidence="6">
    <location>
        <begin position="84"/>
        <end position="102"/>
    </location>
</feature>
<dbReference type="Gene3D" id="1.10.3730.20">
    <property type="match status" value="2"/>
</dbReference>
<feature type="transmembrane region" description="Helical" evidence="6">
    <location>
        <begin position="108"/>
        <end position="125"/>
    </location>
</feature>
<feature type="transmembrane region" description="Helical" evidence="6">
    <location>
        <begin position="132"/>
        <end position="148"/>
    </location>
</feature>
<dbReference type="EMBL" id="FODE01000007">
    <property type="protein sequence ID" value="SEN46914.1"/>
    <property type="molecule type" value="Genomic_DNA"/>
</dbReference>
<feature type="transmembrane region" description="Helical" evidence="6">
    <location>
        <begin position="12"/>
        <end position="29"/>
    </location>
</feature>
<name>A0A1H8GT82_9RHOB</name>
<comment type="similarity">
    <text evidence="2">Belongs to the drug/metabolite transporter (DMT) superfamily. 10 TMS drug/metabolite exporter (DME) (TC 2.A.7.3) family.</text>
</comment>
<feature type="transmembrane region" description="Helical" evidence="6">
    <location>
        <begin position="272"/>
        <end position="290"/>
    </location>
</feature>
<feature type="transmembrane region" description="Helical" evidence="6">
    <location>
        <begin position="249"/>
        <end position="266"/>
    </location>
</feature>
<dbReference type="RefSeq" id="WP_211657247.1">
    <property type="nucleotide sequence ID" value="NZ_CP067124.1"/>
</dbReference>
<sequence length="299" mass="31088">MTTQTTRHGAAWNLQGAAFMVLAMAAFAVEDTLLKQAATSLPISQVLISFGLLGVIVFAVWAVLSDETPLSRDMLRPAMILRSLSEVTGRLFFMLAIALTPLSTASAILQATPLVVMVGAVFVFGETIGPRRWLAVMAGFLGVLMVLRPGTEGFGPLSLLAVIGMLGFAGRDLATRAAPASLSFRQLGVLGFSMLIVAGLIAMPFGPAPVMPSAATWAGLVAAAVAGIGAYTSLTIAMRTGEVGAVTPFRYTRLVFAMIAGVLVFGESPDMWTIIGSTIIILSGITALRLSRRGAATAG</sequence>
<organism evidence="8 9">
    <name type="scientific">Paracoccus alcaliphilus</name>
    <dbReference type="NCBI Taxonomy" id="34002"/>
    <lineage>
        <taxon>Bacteria</taxon>
        <taxon>Pseudomonadati</taxon>
        <taxon>Pseudomonadota</taxon>
        <taxon>Alphaproteobacteria</taxon>
        <taxon>Rhodobacterales</taxon>
        <taxon>Paracoccaceae</taxon>
        <taxon>Paracoccus</taxon>
    </lineage>
</organism>
<dbReference type="InterPro" id="IPR000620">
    <property type="entry name" value="EamA_dom"/>
</dbReference>
<feature type="transmembrane region" description="Helical" evidence="6">
    <location>
        <begin position="186"/>
        <end position="205"/>
    </location>
</feature>
<dbReference type="Proteomes" id="UP000199054">
    <property type="component" value="Unassembled WGS sequence"/>
</dbReference>
<evidence type="ECO:0000313" key="8">
    <source>
        <dbReference type="EMBL" id="SEN46914.1"/>
    </source>
</evidence>
<accession>A0A1H8GT82</accession>
<dbReference type="SUPFAM" id="SSF103481">
    <property type="entry name" value="Multidrug resistance efflux transporter EmrE"/>
    <property type="match status" value="2"/>
</dbReference>
<evidence type="ECO:0000259" key="7">
    <source>
        <dbReference type="Pfam" id="PF00892"/>
    </source>
</evidence>
<evidence type="ECO:0000256" key="2">
    <source>
        <dbReference type="ARBA" id="ARBA00009853"/>
    </source>
</evidence>
<evidence type="ECO:0000256" key="4">
    <source>
        <dbReference type="ARBA" id="ARBA00022989"/>
    </source>
</evidence>
<dbReference type="PANTHER" id="PTHR22911:SF6">
    <property type="entry name" value="SOLUTE CARRIER FAMILY 35 MEMBER G1"/>
    <property type="match status" value="1"/>
</dbReference>
<evidence type="ECO:0000256" key="6">
    <source>
        <dbReference type="SAM" id="Phobius"/>
    </source>
</evidence>
<evidence type="ECO:0000256" key="1">
    <source>
        <dbReference type="ARBA" id="ARBA00004141"/>
    </source>
</evidence>
<keyword evidence="3 6" id="KW-0812">Transmembrane</keyword>
<feature type="domain" description="EamA" evidence="7">
    <location>
        <begin position="159"/>
        <end position="283"/>
    </location>
</feature>
<dbReference type="PANTHER" id="PTHR22911">
    <property type="entry name" value="ACYL-MALONYL CONDENSING ENZYME-RELATED"/>
    <property type="match status" value="1"/>
</dbReference>
<feature type="transmembrane region" description="Helical" evidence="6">
    <location>
        <begin position="41"/>
        <end position="64"/>
    </location>
</feature>
<evidence type="ECO:0000256" key="5">
    <source>
        <dbReference type="ARBA" id="ARBA00023136"/>
    </source>
</evidence>
<feature type="transmembrane region" description="Helical" evidence="6">
    <location>
        <begin position="217"/>
        <end position="237"/>
    </location>
</feature>
<keyword evidence="4 6" id="KW-1133">Transmembrane helix</keyword>
<dbReference type="Pfam" id="PF00892">
    <property type="entry name" value="EamA"/>
    <property type="match status" value="2"/>
</dbReference>
<dbReference type="InterPro" id="IPR037185">
    <property type="entry name" value="EmrE-like"/>
</dbReference>
<reference evidence="8 9" key="1">
    <citation type="submission" date="2016-10" db="EMBL/GenBank/DDBJ databases">
        <authorList>
            <person name="de Groot N.N."/>
        </authorList>
    </citation>
    <scope>NUCLEOTIDE SEQUENCE [LARGE SCALE GENOMIC DNA]</scope>
    <source>
        <strain evidence="8 9">DSM 8512</strain>
    </source>
</reference>
<feature type="transmembrane region" description="Helical" evidence="6">
    <location>
        <begin position="154"/>
        <end position="174"/>
    </location>
</feature>
<comment type="subcellular location">
    <subcellularLocation>
        <location evidence="1">Membrane</location>
        <topology evidence="1">Multi-pass membrane protein</topology>
    </subcellularLocation>
</comment>
<gene>
    <name evidence="8" type="ORF">SAMN04489859_1007131</name>
</gene>
<feature type="domain" description="EamA" evidence="7">
    <location>
        <begin position="16"/>
        <end position="147"/>
    </location>
</feature>
<dbReference type="AlphaFoldDB" id="A0A1H8GT82"/>